<evidence type="ECO:0000313" key="3">
    <source>
        <dbReference type="EMBL" id="RHW69521.1"/>
    </source>
</evidence>
<dbReference type="GO" id="GO:0000938">
    <property type="term" value="C:GARP complex"/>
    <property type="evidence" value="ECO:0007669"/>
    <property type="project" value="InterPro"/>
</dbReference>
<dbReference type="PANTHER" id="PTHR12820:SF0">
    <property type="entry name" value="VACUOLAR PROTEIN SORTING-ASSOCIATED PROTEIN 53 HOMOLOG"/>
    <property type="match status" value="1"/>
</dbReference>
<dbReference type="Pfam" id="PF04100">
    <property type="entry name" value="Vps53_N"/>
    <property type="match status" value="1"/>
</dbReference>
<dbReference type="GO" id="GO:0042147">
    <property type="term" value="P:retrograde transport, endosome to Golgi"/>
    <property type="evidence" value="ECO:0007669"/>
    <property type="project" value="InterPro"/>
</dbReference>
<feature type="domain" description="Vps53 N-terminal" evidence="2">
    <location>
        <begin position="27"/>
        <end position="390"/>
    </location>
</feature>
<protein>
    <submittedName>
        <fullName evidence="3">Vps53-like</fullName>
    </submittedName>
</protein>
<feature type="region of interest" description="Disordered" evidence="1">
    <location>
        <begin position="784"/>
        <end position="808"/>
    </location>
</feature>
<evidence type="ECO:0000256" key="1">
    <source>
        <dbReference type="SAM" id="MobiDB-lite"/>
    </source>
</evidence>
<dbReference type="PANTHER" id="PTHR12820">
    <property type="entry name" value="VACUOLAR SORTING PROTEIN 53"/>
    <property type="match status" value="1"/>
</dbReference>
<dbReference type="Proteomes" id="UP000266743">
    <property type="component" value="Chromosome 10"/>
</dbReference>
<feature type="region of interest" description="Disordered" evidence="1">
    <location>
        <begin position="398"/>
        <end position="418"/>
    </location>
</feature>
<organism evidence="3">
    <name type="scientific">Trypanosoma brucei equiperdum</name>
    <dbReference type="NCBI Taxonomy" id="630700"/>
    <lineage>
        <taxon>Eukaryota</taxon>
        <taxon>Discoba</taxon>
        <taxon>Euglenozoa</taxon>
        <taxon>Kinetoplastea</taxon>
        <taxon>Metakinetoplastina</taxon>
        <taxon>Trypanosomatida</taxon>
        <taxon>Trypanosomatidae</taxon>
        <taxon>Trypanosoma</taxon>
    </lineage>
</organism>
<reference evidence="3" key="1">
    <citation type="submission" date="2018-09" db="EMBL/GenBank/DDBJ databases">
        <title>whole genome sequence of T. equiperdum IVM-t1 strain.</title>
        <authorList>
            <person name="Suganuma K."/>
        </authorList>
    </citation>
    <scope>NUCLEOTIDE SEQUENCE [LARGE SCALE GENOMIC DNA]</scope>
    <source>
        <strain evidence="3">IVM-t1</strain>
    </source>
</reference>
<name>A0A3L6L1C6_9TRYP</name>
<dbReference type="InterPro" id="IPR039766">
    <property type="entry name" value="Vps53"/>
</dbReference>
<accession>A0A3L6L1C6</accession>
<sequence>MQSVRFSEVVERALAESFPSADTFDRPDFDPVNYINKAFPDAASLSELPAFVESSEARLRETECSLVRSVEAQAANAVTADKDLRNAKAAVAALYERVSDIKLKAAKSEDTVHELCHQIRQLDTAKTNLTAGINLLRSLQLWMLQLQTLSTAFERGKFIQCRDALAEVQKHSVTFSSLKNIPKVKQLFDKQAVLCEKLDYCIRYKVFGSLNVESLDEKQLSEASAVIDLLGNNSIRAIRESFISTMLESYTQRFQPGTESAQLERTERRYVYIRTLLEQNESLFRNAFPLRWCVPQELCLTFCLRTKADLDQLLSEASGNVDVVVLTYVLQKTIDVERDLTHMMAWKGDFPGKEALPQYRYNGIILSSFKDHMKLFVDNEDKLMGEALSQPILIEPEKSVKGGGGDNEGSTAKNEPVYGWGEESGSSVGLTIPLSADLFLFIRESLKRALRISQQDVLLDMAAVWRKYLLHFAESVGSLIPNPACTRQDVRHACIIANTMELCQSTSKGLGDEVCTRGEVPARVMGFEQVSETFSALYSKAIVSIVKGIEANMTPLIIQYGNERLSNNIEDHLDVHDESPHIRSMTASLHDMMEVCAVLLPQTNLRFLLDKLAATVVPLYTEIFYRSKCLLSGTTVGLMRVDSSALERTFVQLPNYNDPERFEPSKVSGYLKLVRREFDRFNRTLNVLQVDPTMDAFVDVYYEAMLPEDRSIQNFVRLVEMKGRRREDIPAWIAALSKRGVVEVTRRDGQREVARAATINTSEQPNSGKGSKIFGNLTNVVGRNAQRSASPNPPRTSAAKKTQLEKGFGERLAEAASSMKFLSNFKKDSNDNSAN</sequence>
<dbReference type="AlphaFoldDB" id="A0A3L6L1C6"/>
<comment type="caution">
    <text evidence="3">The sequence shown here is derived from an EMBL/GenBank/DDBJ whole genome shotgun (WGS) entry which is preliminary data.</text>
</comment>
<dbReference type="InterPro" id="IPR007234">
    <property type="entry name" value="Vps53_N"/>
</dbReference>
<evidence type="ECO:0000259" key="2">
    <source>
        <dbReference type="Pfam" id="PF04100"/>
    </source>
</evidence>
<dbReference type="GO" id="GO:0005829">
    <property type="term" value="C:cytosol"/>
    <property type="evidence" value="ECO:0007669"/>
    <property type="project" value="GOC"/>
</dbReference>
<gene>
    <name evidence="3" type="ORF">DPX39_100162600</name>
</gene>
<dbReference type="EMBL" id="QSBY01000010">
    <property type="protein sequence ID" value="RHW69521.1"/>
    <property type="molecule type" value="Genomic_DNA"/>
</dbReference>
<proteinExistence type="predicted"/>